<feature type="domain" description="Lysidine-tRNA(Ile) synthetase C-terminal" evidence="9">
    <location>
        <begin position="375"/>
        <end position="443"/>
    </location>
</feature>
<evidence type="ECO:0000256" key="4">
    <source>
        <dbReference type="ARBA" id="ARBA00022694"/>
    </source>
</evidence>
<evidence type="ECO:0000256" key="3">
    <source>
        <dbReference type="ARBA" id="ARBA00022598"/>
    </source>
</evidence>
<dbReference type="GO" id="GO:0006400">
    <property type="term" value="P:tRNA modification"/>
    <property type="evidence" value="ECO:0007669"/>
    <property type="project" value="UniProtKB-UniRule"/>
</dbReference>
<keyword evidence="6 8" id="KW-0067">ATP-binding</keyword>
<sequence length="460" mass="51145">MTDALNTLAMEYDMLPRGGRVLCAVSGGADSVYLLHRLWLLRDTLGFTLVAAHYNHCLRGAESDRDEAFVRDFAARWCGPQRIAGPEGEYTLPAVELAVGRGDVAGEAARQGRGLEETARDMRYAFLRQTAQRLGCDRIATAHTADDNAETLLLHLIRGTGLQGMAGIAPRRGDLVRPMLTTTRREVEDYLGLYRLPHVEDSSNADERFTRNRIRRQVMPLLEELNPGFVRRMADTTRYLRADNDFLNAQAAQVCAHARWAEDDLVIEARCLAAAPTAIAPRAARRLLEMMGDGDTDCSAAHLEAIVNLCRGDDPSAVAFLPGGRLAQRVYGELLLTTQDDPRPPFEPVTPVRGENPIPGTDWILVLEEEPWPGLTVRPRQQGDELTRPGRRSRTVKKLMIDEKIPRRDRERIPVAADGDGVIAVAGLGENGSHPRFGAALRFVRREREYNPTETERMEG</sequence>
<keyword evidence="2 8" id="KW-0963">Cytoplasm</keyword>
<organism evidence="10 11">
    <name type="scientific">Pseudoflavonifractor capillosus</name>
    <dbReference type="NCBI Taxonomy" id="106588"/>
    <lineage>
        <taxon>Bacteria</taxon>
        <taxon>Bacillati</taxon>
        <taxon>Bacillota</taxon>
        <taxon>Clostridia</taxon>
        <taxon>Eubacteriales</taxon>
        <taxon>Oscillospiraceae</taxon>
        <taxon>Pseudoflavonifractor</taxon>
    </lineage>
</organism>
<dbReference type="InterPro" id="IPR012094">
    <property type="entry name" value="tRNA_Ile_lys_synt"/>
</dbReference>
<dbReference type="SUPFAM" id="SSF56037">
    <property type="entry name" value="PheT/TilS domain"/>
    <property type="match status" value="1"/>
</dbReference>
<comment type="caution">
    <text evidence="10">The sequence shown here is derived from an EMBL/GenBank/DDBJ whole genome shotgun (WGS) entry which is preliminary data.</text>
</comment>
<comment type="subcellular location">
    <subcellularLocation>
        <location evidence="1 8">Cytoplasm</location>
    </subcellularLocation>
</comment>
<keyword evidence="4 8" id="KW-0819">tRNA processing</keyword>
<dbReference type="PANTHER" id="PTHR43033">
    <property type="entry name" value="TRNA(ILE)-LYSIDINE SYNTHASE-RELATED"/>
    <property type="match status" value="1"/>
</dbReference>
<dbReference type="AlphaFoldDB" id="A0A921SU02"/>
<dbReference type="InterPro" id="IPR011063">
    <property type="entry name" value="TilS/TtcA_N"/>
</dbReference>
<protein>
    <recommendedName>
        <fullName evidence="8">tRNA(Ile)-lysidine synthase</fullName>
        <ecNumber evidence="8">6.3.4.19</ecNumber>
    </recommendedName>
    <alternativeName>
        <fullName evidence="8">tRNA(Ile)-2-lysyl-cytidine synthase</fullName>
    </alternativeName>
    <alternativeName>
        <fullName evidence="8">tRNA(Ile)-lysidine synthetase</fullName>
    </alternativeName>
</protein>
<evidence type="ECO:0000256" key="5">
    <source>
        <dbReference type="ARBA" id="ARBA00022741"/>
    </source>
</evidence>
<dbReference type="EC" id="6.3.4.19" evidence="8"/>
<comment type="catalytic activity">
    <reaction evidence="7 8">
        <text>cytidine(34) in tRNA(Ile2) + L-lysine + ATP = lysidine(34) in tRNA(Ile2) + AMP + diphosphate + H(+)</text>
        <dbReference type="Rhea" id="RHEA:43744"/>
        <dbReference type="Rhea" id="RHEA-COMP:10625"/>
        <dbReference type="Rhea" id="RHEA-COMP:10670"/>
        <dbReference type="ChEBI" id="CHEBI:15378"/>
        <dbReference type="ChEBI" id="CHEBI:30616"/>
        <dbReference type="ChEBI" id="CHEBI:32551"/>
        <dbReference type="ChEBI" id="CHEBI:33019"/>
        <dbReference type="ChEBI" id="CHEBI:82748"/>
        <dbReference type="ChEBI" id="CHEBI:83665"/>
        <dbReference type="ChEBI" id="CHEBI:456215"/>
        <dbReference type="EC" id="6.3.4.19"/>
    </reaction>
</comment>
<dbReference type="GO" id="GO:0005737">
    <property type="term" value="C:cytoplasm"/>
    <property type="evidence" value="ECO:0007669"/>
    <property type="project" value="UniProtKB-SubCell"/>
</dbReference>
<dbReference type="CDD" id="cd01992">
    <property type="entry name" value="TilS_N"/>
    <property type="match status" value="1"/>
</dbReference>
<dbReference type="NCBIfam" id="TIGR02432">
    <property type="entry name" value="lysidine_TilS_N"/>
    <property type="match status" value="1"/>
</dbReference>
<gene>
    <name evidence="8 10" type="primary">tilS</name>
    <name evidence="10" type="ORF">K8V01_12425</name>
</gene>
<comment type="domain">
    <text evidence="8">The N-terminal region contains the highly conserved SGGXDS motif, predicted to be a P-loop motif involved in ATP binding.</text>
</comment>
<feature type="binding site" evidence="8">
    <location>
        <begin position="26"/>
        <end position="31"/>
    </location>
    <ligand>
        <name>ATP</name>
        <dbReference type="ChEBI" id="CHEBI:30616"/>
    </ligand>
</feature>
<reference evidence="10" key="2">
    <citation type="submission" date="2021-09" db="EMBL/GenBank/DDBJ databases">
        <authorList>
            <person name="Gilroy R."/>
        </authorList>
    </citation>
    <scope>NUCLEOTIDE SEQUENCE</scope>
    <source>
        <strain evidence="10">CHK179-5677</strain>
    </source>
</reference>
<evidence type="ECO:0000256" key="7">
    <source>
        <dbReference type="ARBA" id="ARBA00048539"/>
    </source>
</evidence>
<dbReference type="HAMAP" id="MF_01161">
    <property type="entry name" value="tRNA_Ile_lys_synt"/>
    <property type="match status" value="1"/>
</dbReference>
<evidence type="ECO:0000256" key="8">
    <source>
        <dbReference type="HAMAP-Rule" id="MF_01161"/>
    </source>
</evidence>
<keyword evidence="5 8" id="KW-0547">Nucleotide-binding</keyword>
<dbReference type="InterPro" id="IPR012795">
    <property type="entry name" value="tRNA_Ile_lys_synt_N"/>
</dbReference>
<dbReference type="GO" id="GO:0032267">
    <property type="term" value="F:tRNA(Ile)-lysidine synthase activity"/>
    <property type="evidence" value="ECO:0007669"/>
    <property type="project" value="UniProtKB-EC"/>
</dbReference>
<dbReference type="SUPFAM" id="SSF82829">
    <property type="entry name" value="MesJ substrate recognition domain-like"/>
    <property type="match status" value="1"/>
</dbReference>
<dbReference type="NCBIfam" id="TIGR02433">
    <property type="entry name" value="lysidine_TilS_C"/>
    <property type="match status" value="1"/>
</dbReference>
<dbReference type="SUPFAM" id="SSF52402">
    <property type="entry name" value="Adenine nucleotide alpha hydrolases-like"/>
    <property type="match status" value="1"/>
</dbReference>
<dbReference type="Gene3D" id="3.40.50.620">
    <property type="entry name" value="HUPs"/>
    <property type="match status" value="1"/>
</dbReference>
<evidence type="ECO:0000256" key="6">
    <source>
        <dbReference type="ARBA" id="ARBA00022840"/>
    </source>
</evidence>
<dbReference type="SMART" id="SM00977">
    <property type="entry name" value="TilS_C"/>
    <property type="match status" value="1"/>
</dbReference>
<dbReference type="Pfam" id="PF11734">
    <property type="entry name" value="TilS_C"/>
    <property type="match status" value="1"/>
</dbReference>
<dbReference type="Gene3D" id="3.30.465.60">
    <property type="match status" value="1"/>
</dbReference>
<comment type="similarity">
    <text evidence="8">Belongs to the tRNA(Ile)-lysidine synthase family.</text>
</comment>
<dbReference type="RefSeq" id="WP_304248507.1">
    <property type="nucleotide sequence ID" value="NZ_DYUC01000126.1"/>
</dbReference>
<evidence type="ECO:0000313" key="10">
    <source>
        <dbReference type="EMBL" id="HJG87802.1"/>
    </source>
</evidence>
<accession>A0A921SU02</accession>
<dbReference type="EMBL" id="DYUC01000126">
    <property type="protein sequence ID" value="HJG87802.1"/>
    <property type="molecule type" value="Genomic_DNA"/>
</dbReference>
<proteinExistence type="inferred from homology"/>
<dbReference type="InterPro" id="IPR014729">
    <property type="entry name" value="Rossmann-like_a/b/a_fold"/>
</dbReference>
<evidence type="ECO:0000256" key="1">
    <source>
        <dbReference type="ARBA" id="ARBA00004496"/>
    </source>
</evidence>
<name>A0A921SU02_9FIRM</name>
<dbReference type="GO" id="GO:0005524">
    <property type="term" value="F:ATP binding"/>
    <property type="evidence" value="ECO:0007669"/>
    <property type="project" value="UniProtKB-UniRule"/>
</dbReference>
<evidence type="ECO:0000259" key="9">
    <source>
        <dbReference type="SMART" id="SM00977"/>
    </source>
</evidence>
<evidence type="ECO:0000313" key="11">
    <source>
        <dbReference type="Proteomes" id="UP000760668"/>
    </source>
</evidence>
<comment type="function">
    <text evidence="8">Ligates lysine onto the cytidine present at position 34 of the AUA codon-specific tRNA(Ile) that contains the anticodon CAU, in an ATP-dependent manner. Cytidine is converted to lysidine, thus changing the amino acid specificity of the tRNA from methionine to isoleucine.</text>
</comment>
<dbReference type="Pfam" id="PF01171">
    <property type="entry name" value="ATP_bind_3"/>
    <property type="match status" value="1"/>
</dbReference>
<keyword evidence="3 8" id="KW-0436">Ligase</keyword>
<dbReference type="Proteomes" id="UP000760668">
    <property type="component" value="Unassembled WGS sequence"/>
</dbReference>
<reference evidence="10" key="1">
    <citation type="journal article" date="2021" name="PeerJ">
        <title>Extensive microbial diversity within the chicken gut microbiome revealed by metagenomics and culture.</title>
        <authorList>
            <person name="Gilroy R."/>
            <person name="Ravi A."/>
            <person name="Getino M."/>
            <person name="Pursley I."/>
            <person name="Horton D.L."/>
            <person name="Alikhan N.F."/>
            <person name="Baker D."/>
            <person name="Gharbi K."/>
            <person name="Hall N."/>
            <person name="Watson M."/>
            <person name="Adriaenssens E.M."/>
            <person name="Foster-Nyarko E."/>
            <person name="Jarju S."/>
            <person name="Secka A."/>
            <person name="Antonio M."/>
            <person name="Oren A."/>
            <person name="Chaudhuri R.R."/>
            <person name="La Ragione R."/>
            <person name="Hildebrand F."/>
            <person name="Pallen M.J."/>
        </authorList>
    </citation>
    <scope>NUCLEOTIDE SEQUENCE</scope>
    <source>
        <strain evidence="10">CHK179-5677</strain>
    </source>
</reference>
<dbReference type="InterPro" id="IPR012796">
    <property type="entry name" value="Lysidine-tRNA-synth_C"/>
</dbReference>
<dbReference type="PANTHER" id="PTHR43033:SF1">
    <property type="entry name" value="TRNA(ILE)-LYSIDINE SYNTHASE-RELATED"/>
    <property type="match status" value="1"/>
</dbReference>
<evidence type="ECO:0000256" key="2">
    <source>
        <dbReference type="ARBA" id="ARBA00022490"/>
    </source>
</evidence>